<evidence type="ECO:0000256" key="4">
    <source>
        <dbReference type="ARBA" id="ARBA00022475"/>
    </source>
</evidence>
<accession>A0A943DCH4</accession>
<proteinExistence type="inferred from homology"/>
<dbReference type="InterPro" id="IPR004776">
    <property type="entry name" value="Mem_transp_PIN-like"/>
</dbReference>
<dbReference type="Pfam" id="PF03547">
    <property type="entry name" value="Mem_trans"/>
    <property type="match status" value="1"/>
</dbReference>
<dbReference type="PANTHER" id="PTHR36838:SF4">
    <property type="entry name" value="AUXIN EFFLUX CARRIER FAMILY PROTEIN"/>
    <property type="match status" value="1"/>
</dbReference>
<evidence type="ECO:0000256" key="3">
    <source>
        <dbReference type="ARBA" id="ARBA00022448"/>
    </source>
</evidence>
<feature type="transmembrane region" description="Helical" evidence="8">
    <location>
        <begin position="256"/>
        <end position="275"/>
    </location>
</feature>
<evidence type="ECO:0000256" key="7">
    <source>
        <dbReference type="ARBA" id="ARBA00023136"/>
    </source>
</evidence>
<dbReference type="EMBL" id="JAGZGG010000034">
    <property type="protein sequence ID" value="MBS5333218.1"/>
    <property type="molecule type" value="Genomic_DNA"/>
</dbReference>
<keyword evidence="7 8" id="KW-0472">Membrane</keyword>
<keyword evidence="4" id="KW-1003">Cell membrane</keyword>
<dbReference type="InterPro" id="IPR038770">
    <property type="entry name" value="Na+/solute_symporter_sf"/>
</dbReference>
<feature type="transmembrane region" description="Helical" evidence="8">
    <location>
        <begin position="227"/>
        <end position="250"/>
    </location>
</feature>
<protein>
    <submittedName>
        <fullName evidence="9">AEC family transporter</fullName>
    </submittedName>
</protein>
<dbReference type="AlphaFoldDB" id="A0A943DCH4"/>
<feature type="transmembrane region" description="Helical" evidence="8">
    <location>
        <begin position="68"/>
        <end position="91"/>
    </location>
</feature>
<keyword evidence="5 8" id="KW-0812">Transmembrane</keyword>
<feature type="transmembrane region" description="Helical" evidence="8">
    <location>
        <begin position="162"/>
        <end position="184"/>
    </location>
</feature>
<reference evidence="9" key="1">
    <citation type="submission" date="2021-02" db="EMBL/GenBank/DDBJ databases">
        <title>Infant gut strain persistence is associated with maternal origin, phylogeny, and functional potential including surface adhesion and iron acquisition.</title>
        <authorList>
            <person name="Lou Y.C."/>
        </authorList>
    </citation>
    <scope>NUCLEOTIDE SEQUENCE</scope>
    <source>
        <strain evidence="9">L3_101_000M1_dasL3_101_000M1_concoct_87</strain>
    </source>
</reference>
<feature type="transmembrane region" description="Helical" evidence="8">
    <location>
        <begin position="127"/>
        <end position="150"/>
    </location>
</feature>
<evidence type="ECO:0000256" key="1">
    <source>
        <dbReference type="ARBA" id="ARBA00004651"/>
    </source>
</evidence>
<dbReference type="Gene3D" id="1.20.1530.20">
    <property type="match status" value="1"/>
</dbReference>
<comment type="subcellular location">
    <subcellularLocation>
        <location evidence="1">Cell membrane</location>
        <topology evidence="1">Multi-pass membrane protein</topology>
    </subcellularLocation>
</comment>
<dbReference type="PANTHER" id="PTHR36838">
    <property type="entry name" value="AUXIN EFFLUX CARRIER FAMILY PROTEIN"/>
    <property type="match status" value="1"/>
</dbReference>
<dbReference type="Proteomes" id="UP000759273">
    <property type="component" value="Unassembled WGS sequence"/>
</dbReference>
<keyword evidence="3" id="KW-0813">Transport</keyword>
<sequence>MQNLIFSLNATLPVFLVMVAGYALGRWGFLPPEFCRASDKLTFKITLPIMLFLDMGSVDILHDFQPKFVLFCFGATLIGILVVWTGAKRFLKDKSLVGEFVQAGYRSSAAVLGVAFIQNIYGNAGMAPLMILGSVPLFNIFAVLILMLESPQQRGIPTPKQLLRGVATNPILLGIVSGTVYALLPLTLPAVLTKTLNNIASVTTPLALLSIGASFEGAKAIKKLGPTLAAAFIKTVGLAAVFLPCAVALGFRDEELIALLIMLGSPTTPSAYVMSKNMGHEGVLTSSCIALTTLLSALTLTGWIFLLRSGGYL</sequence>
<evidence type="ECO:0000256" key="5">
    <source>
        <dbReference type="ARBA" id="ARBA00022692"/>
    </source>
</evidence>
<keyword evidence="6 8" id="KW-1133">Transmembrane helix</keyword>
<feature type="transmembrane region" description="Helical" evidence="8">
    <location>
        <begin position="6"/>
        <end position="29"/>
    </location>
</feature>
<evidence type="ECO:0000313" key="9">
    <source>
        <dbReference type="EMBL" id="MBS5333218.1"/>
    </source>
</evidence>
<dbReference type="GO" id="GO:0055085">
    <property type="term" value="P:transmembrane transport"/>
    <property type="evidence" value="ECO:0007669"/>
    <property type="project" value="InterPro"/>
</dbReference>
<name>A0A943DCH4_9FIRM</name>
<feature type="transmembrane region" description="Helical" evidence="8">
    <location>
        <begin position="282"/>
        <end position="306"/>
    </location>
</feature>
<dbReference type="GO" id="GO:0005886">
    <property type="term" value="C:plasma membrane"/>
    <property type="evidence" value="ECO:0007669"/>
    <property type="project" value="UniProtKB-SubCell"/>
</dbReference>
<organism evidence="9 10">
    <name type="scientific">Subdoligranulum variabile</name>
    <dbReference type="NCBI Taxonomy" id="214851"/>
    <lineage>
        <taxon>Bacteria</taxon>
        <taxon>Bacillati</taxon>
        <taxon>Bacillota</taxon>
        <taxon>Clostridia</taxon>
        <taxon>Eubacteriales</taxon>
        <taxon>Oscillospiraceae</taxon>
        <taxon>Subdoligranulum</taxon>
    </lineage>
</organism>
<comment type="similarity">
    <text evidence="2">Belongs to the auxin efflux carrier (TC 2.A.69) family.</text>
</comment>
<feature type="transmembrane region" description="Helical" evidence="8">
    <location>
        <begin position="41"/>
        <end position="62"/>
    </location>
</feature>
<evidence type="ECO:0000256" key="8">
    <source>
        <dbReference type="SAM" id="Phobius"/>
    </source>
</evidence>
<evidence type="ECO:0000256" key="2">
    <source>
        <dbReference type="ARBA" id="ARBA00010145"/>
    </source>
</evidence>
<gene>
    <name evidence="9" type="ORF">KHY36_11905</name>
</gene>
<evidence type="ECO:0000313" key="10">
    <source>
        <dbReference type="Proteomes" id="UP000759273"/>
    </source>
</evidence>
<evidence type="ECO:0000256" key="6">
    <source>
        <dbReference type="ARBA" id="ARBA00022989"/>
    </source>
</evidence>
<comment type="caution">
    <text evidence="9">The sequence shown here is derived from an EMBL/GenBank/DDBJ whole genome shotgun (WGS) entry which is preliminary data.</text>
</comment>